<reference evidence="5 6" key="1">
    <citation type="submission" date="2021-08" db="EMBL/GenBank/DDBJ databases">
        <title>Streptomyces sp. PTM05 isolated from lichen.</title>
        <authorList>
            <person name="Somphong A."/>
            <person name="Phongsopitanun W."/>
            <person name="Tanasupawat S."/>
        </authorList>
    </citation>
    <scope>NUCLEOTIDE SEQUENCE [LARGE SCALE GENOMIC DNA]</scope>
    <source>
        <strain evidence="5 6">Ptm05</strain>
    </source>
</reference>
<dbReference type="Pfam" id="PF05719">
    <property type="entry name" value="GPP34"/>
    <property type="match status" value="1"/>
</dbReference>
<protein>
    <submittedName>
        <fullName evidence="5">GPP34 family phosphoprotein</fullName>
    </submittedName>
</protein>
<evidence type="ECO:0000313" key="6">
    <source>
        <dbReference type="Proteomes" id="UP001198565"/>
    </source>
</evidence>
<dbReference type="InterPro" id="IPR038261">
    <property type="entry name" value="GPP34-like_sf"/>
</dbReference>
<accession>A0ABS7QQI9</accession>
<proteinExistence type="predicted"/>
<comment type="caution">
    <text evidence="5">The sequence shown here is derived from an EMBL/GenBank/DDBJ whole genome shotgun (WGS) entry which is preliminary data.</text>
</comment>
<keyword evidence="6" id="KW-1185">Reference proteome</keyword>
<keyword evidence="2" id="KW-0333">Golgi apparatus</keyword>
<evidence type="ECO:0000256" key="1">
    <source>
        <dbReference type="ARBA" id="ARBA00004255"/>
    </source>
</evidence>
<keyword evidence="4" id="KW-0472">Membrane</keyword>
<dbReference type="InterPro" id="IPR008628">
    <property type="entry name" value="GPP34-like"/>
</dbReference>
<name>A0ABS7QQI9_9ACTN</name>
<dbReference type="RefSeq" id="WP_222976357.1">
    <property type="nucleotide sequence ID" value="NZ_JAINVZ010000005.1"/>
</dbReference>
<evidence type="ECO:0000256" key="4">
    <source>
        <dbReference type="ARBA" id="ARBA00023136"/>
    </source>
</evidence>
<dbReference type="Gene3D" id="1.10.3630.10">
    <property type="entry name" value="yeast vps74-n-term truncation variant domain like"/>
    <property type="match status" value="1"/>
</dbReference>
<evidence type="ECO:0000313" key="5">
    <source>
        <dbReference type="EMBL" id="MBY8885198.1"/>
    </source>
</evidence>
<sequence length="209" mass="22412">MRFPDTLPERLYLLAMRPGHAVPAQAADLGVILRAAALTDLHLRGLLVDEGGRPAATGSVPASLSPLLADPLDAIAKAAPRPWRRWVETGHHGLAGTVRARLVEDGRLDLAERRVLGLFPLRVPTPTDPDLPDALRAGLLAALEGTGGAVEPEQAAVVALAAVSRLRTVLPYRLRREHRARLEELTAAAGPVPQALRRVLRTRRAARSS</sequence>
<evidence type="ECO:0000256" key="2">
    <source>
        <dbReference type="ARBA" id="ARBA00023034"/>
    </source>
</evidence>
<comment type="subcellular location">
    <subcellularLocation>
        <location evidence="1">Golgi apparatus membrane</location>
        <topology evidence="1">Peripheral membrane protein</topology>
        <orientation evidence="1">Cytoplasmic side</orientation>
    </subcellularLocation>
</comment>
<evidence type="ECO:0000256" key="3">
    <source>
        <dbReference type="ARBA" id="ARBA00023121"/>
    </source>
</evidence>
<dbReference type="Proteomes" id="UP001198565">
    <property type="component" value="Unassembled WGS sequence"/>
</dbReference>
<dbReference type="EMBL" id="JAINVZ010000005">
    <property type="protein sequence ID" value="MBY8885198.1"/>
    <property type="molecule type" value="Genomic_DNA"/>
</dbReference>
<gene>
    <name evidence="5" type="ORF">K7472_10115</name>
</gene>
<keyword evidence="3" id="KW-0446">Lipid-binding</keyword>
<organism evidence="5 6">
    <name type="scientific">Streptantibioticus parmotrematis</name>
    <dbReference type="NCBI Taxonomy" id="2873249"/>
    <lineage>
        <taxon>Bacteria</taxon>
        <taxon>Bacillati</taxon>
        <taxon>Actinomycetota</taxon>
        <taxon>Actinomycetes</taxon>
        <taxon>Kitasatosporales</taxon>
        <taxon>Streptomycetaceae</taxon>
        <taxon>Streptantibioticus</taxon>
    </lineage>
</organism>